<evidence type="ECO:0000313" key="5">
    <source>
        <dbReference type="Proteomes" id="UP001165367"/>
    </source>
</evidence>
<comment type="caution">
    <text evidence="4">The sequence shown here is derived from an EMBL/GenBank/DDBJ whole genome shotgun (WGS) entry which is preliminary data.</text>
</comment>
<evidence type="ECO:0000256" key="2">
    <source>
        <dbReference type="PROSITE-ProRule" id="PRU00169"/>
    </source>
</evidence>
<dbReference type="Proteomes" id="UP001165367">
    <property type="component" value="Unassembled WGS sequence"/>
</dbReference>
<feature type="modified residue" description="4-aspartylphosphate" evidence="2">
    <location>
        <position position="52"/>
    </location>
</feature>
<dbReference type="Pfam" id="PF00072">
    <property type="entry name" value="Response_reg"/>
    <property type="match status" value="1"/>
</dbReference>
<reference evidence="4" key="1">
    <citation type="submission" date="2022-01" db="EMBL/GenBank/DDBJ databases">
        <authorList>
            <person name="Jo J.-H."/>
            <person name="Im W.-T."/>
        </authorList>
    </citation>
    <scope>NUCLEOTIDE SEQUENCE</scope>
    <source>
        <strain evidence="4">NA20</strain>
    </source>
</reference>
<dbReference type="PANTHER" id="PTHR44591:SF3">
    <property type="entry name" value="RESPONSE REGULATORY DOMAIN-CONTAINING PROTEIN"/>
    <property type="match status" value="1"/>
</dbReference>
<name>A0ABS9KYL8_9BACT</name>
<dbReference type="PROSITE" id="PS50110">
    <property type="entry name" value="RESPONSE_REGULATORY"/>
    <property type="match status" value="1"/>
</dbReference>
<protein>
    <submittedName>
        <fullName evidence="4">Response regulator</fullName>
    </submittedName>
</protein>
<evidence type="ECO:0000256" key="1">
    <source>
        <dbReference type="ARBA" id="ARBA00022553"/>
    </source>
</evidence>
<sequence>MLKVLVLDDDLDLLEMVTLVLRTHGMEVVSVNDHTEFFPVLNRYRPDLIILDIYLQEADGRELCREMKAMDQFSKVPVLLYSAGHISAASIEDCHANGFLQKPFDISNLLKRINEQVPGRVG</sequence>
<dbReference type="EMBL" id="JAKLTR010000020">
    <property type="protein sequence ID" value="MCG2617411.1"/>
    <property type="molecule type" value="Genomic_DNA"/>
</dbReference>
<organism evidence="4 5">
    <name type="scientific">Terrimonas ginsenosidimutans</name>
    <dbReference type="NCBI Taxonomy" id="2908004"/>
    <lineage>
        <taxon>Bacteria</taxon>
        <taxon>Pseudomonadati</taxon>
        <taxon>Bacteroidota</taxon>
        <taxon>Chitinophagia</taxon>
        <taxon>Chitinophagales</taxon>
        <taxon>Chitinophagaceae</taxon>
        <taxon>Terrimonas</taxon>
    </lineage>
</organism>
<dbReference type="PANTHER" id="PTHR44591">
    <property type="entry name" value="STRESS RESPONSE REGULATOR PROTEIN 1"/>
    <property type="match status" value="1"/>
</dbReference>
<dbReference type="SMART" id="SM00448">
    <property type="entry name" value="REC"/>
    <property type="match status" value="1"/>
</dbReference>
<dbReference type="SUPFAM" id="SSF52172">
    <property type="entry name" value="CheY-like"/>
    <property type="match status" value="1"/>
</dbReference>
<feature type="domain" description="Response regulatory" evidence="3">
    <location>
        <begin position="3"/>
        <end position="117"/>
    </location>
</feature>
<proteinExistence type="predicted"/>
<accession>A0ABS9KYL8</accession>
<keyword evidence="5" id="KW-1185">Reference proteome</keyword>
<evidence type="ECO:0000259" key="3">
    <source>
        <dbReference type="PROSITE" id="PS50110"/>
    </source>
</evidence>
<gene>
    <name evidence="4" type="ORF">LZZ85_24145</name>
</gene>
<dbReference type="InterPro" id="IPR050595">
    <property type="entry name" value="Bact_response_regulator"/>
</dbReference>
<dbReference type="InterPro" id="IPR011006">
    <property type="entry name" value="CheY-like_superfamily"/>
</dbReference>
<dbReference type="RefSeq" id="WP_237876145.1">
    <property type="nucleotide sequence ID" value="NZ_JAKLTR010000020.1"/>
</dbReference>
<dbReference type="Gene3D" id="3.40.50.2300">
    <property type="match status" value="1"/>
</dbReference>
<keyword evidence="1 2" id="KW-0597">Phosphoprotein</keyword>
<evidence type="ECO:0000313" key="4">
    <source>
        <dbReference type="EMBL" id="MCG2617411.1"/>
    </source>
</evidence>
<dbReference type="InterPro" id="IPR001789">
    <property type="entry name" value="Sig_transdc_resp-reg_receiver"/>
</dbReference>